<accession>A0A139A8G1</accession>
<feature type="compositionally biased region" description="Low complexity" evidence="1">
    <location>
        <begin position="829"/>
        <end position="849"/>
    </location>
</feature>
<feature type="compositionally biased region" description="Polar residues" evidence="1">
    <location>
        <begin position="802"/>
        <end position="819"/>
    </location>
</feature>
<name>A0A139A8G1_GONPJ</name>
<feature type="compositionally biased region" description="Basic and acidic residues" evidence="1">
    <location>
        <begin position="450"/>
        <end position="461"/>
    </location>
</feature>
<gene>
    <name evidence="2" type="ORF">M427DRAFT_157122</name>
</gene>
<proteinExistence type="predicted"/>
<feature type="region of interest" description="Disordered" evidence="1">
    <location>
        <begin position="885"/>
        <end position="971"/>
    </location>
</feature>
<feature type="region of interest" description="Disordered" evidence="1">
    <location>
        <begin position="686"/>
        <end position="872"/>
    </location>
</feature>
<feature type="compositionally biased region" description="Polar residues" evidence="1">
    <location>
        <begin position="469"/>
        <end position="488"/>
    </location>
</feature>
<protein>
    <recommendedName>
        <fullName evidence="4">SH3 domain-containing protein</fullName>
    </recommendedName>
</protein>
<dbReference type="InterPro" id="IPR036028">
    <property type="entry name" value="SH3-like_dom_sf"/>
</dbReference>
<organism evidence="2 3">
    <name type="scientific">Gonapodya prolifera (strain JEL478)</name>
    <name type="common">Monoblepharis prolifera</name>
    <dbReference type="NCBI Taxonomy" id="1344416"/>
    <lineage>
        <taxon>Eukaryota</taxon>
        <taxon>Fungi</taxon>
        <taxon>Fungi incertae sedis</taxon>
        <taxon>Chytridiomycota</taxon>
        <taxon>Chytridiomycota incertae sedis</taxon>
        <taxon>Monoblepharidomycetes</taxon>
        <taxon>Monoblepharidales</taxon>
        <taxon>Gonapodyaceae</taxon>
        <taxon>Gonapodya</taxon>
    </lineage>
</organism>
<evidence type="ECO:0000256" key="1">
    <source>
        <dbReference type="SAM" id="MobiDB-lite"/>
    </source>
</evidence>
<feature type="compositionally biased region" description="Basic and acidic residues" evidence="1">
    <location>
        <begin position="899"/>
        <end position="912"/>
    </location>
</feature>
<sequence length="1018" mass="107867">MKLYPRSRRRFSEQPLLPRLSKVMKRSVLVGLVLGWIGVAGCGAAKAFSPLEQEQEQVGVDLVQRLGCASKRSLEEGRETRMVRRAPPNNATSVCPSDLTLCATGCARLSTDIYHCGSCDTVCSSGVAQATDYCISGRCEFACDPGRSAVSCPDRFMCLGPNDGCPSTDTNGTSKVTAPPPLNSTRAAVNSPNGTVFALVLLRDPTRSLVCNPDGCNAPQLATPQTYFMNTCSDSACSASQIRFSSSPTLCLAASDDGDLEAEGCINDGTTPGAMDNLTQERRKRQIWKMEVDTLGYSGTAIYSTAFKGSDNSCVGQNLTAAPDHIDIGSCHKNTALWFTISPADKNFFANIMGPTPSPPADPMLASKADAGPTRPDTPIIAIASSAGAVVAVAGAALGYLYWARAKKRRNKDDDDDNFENTFDDMAGIVAKKTVSERRSVESSRTAHSRRSERSRRDSARMSRGIVSDTLSSPALSRTLQNLSHSPTNPRPLVTNLDTPTSTAPRTGFNSPRVSLSATPRLQSLIRSRGSQLGSGAVGSGAIQRPLRALSEAILSVPEDAAEGAPVVSGLDTVQLPRREVEEPDGGIVGNINPFYLALGGHPLSSEPVVVNRILVAISDFAATLTDELDMVEGSAYLVELLWADGWSYARNMTTGASGYVPIVGLTSGPDPDALPDVGGPRVMEVDVGGPRGMEQRLSTRRLTEGQSRTSRRGGSGEVRAEGEPVRLSSTARQSTAAVFPSGARDDGVDQVQPDEVPLSRSGSGSQRMMWESASRSSRRSCATHVAMESIHDREPRLSGPVESTQHRINSVDASSSKASGRVRRHDSSSSFTSRTAGSSSSSSGPGRSSPHHRTGSSAGMADQNTSNNTPSAIHDVMHIFTQLETESTSGSTRVARSGSDRILGEPRERGPSHRSSSVGPERRSGRSPRSEGEFSPNGGQGSRSGAGSQSRGSRLVRAGSNGSTFSMRSGTTNLDGVEVNLETLDQLLVGRHITREAYLVLRSRLANGSRMVAVPSV</sequence>
<feature type="region of interest" description="Disordered" evidence="1">
    <location>
        <begin position="434"/>
        <end position="514"/>
    </location>
</feature>
<feature type="region of interest" description="Disordered" evidence="1">
    <location>
        <begin position="352"/>
        <end position="373"/>
    </location>
</feature>
<evidence type="ECO:0008006" key="4">
    <source>
        <dbReference type="Google" id="ProtNLM"/>
    </source>
</evidence>
<evidence type="ECO:0000313" key="3">
    <source>
        <dbReference type="Proteomes" id="UP000070544"/>
    </source>
</evidence>
<feature type="compositionally biased region" description="Polar residues" evidence="1">
    <location>
        <begin position="885"/>
        <end position="895"/>
    </location>
</feature>
<dbReference type="AlphaFoldDB" id="A0A139A8G1"/>
<dbReference type="SUPFAM" id="SSF50044">
    <property type="entry name" value="SH3-domain"/>
    <property type="match status" value="1"/>
</dbReference>
<feature type="compositionally biased region" description="Polar residues" evidence="1">
    <location>
        <begin position="496"/>
        <end position="514"/>
    </location>
</feature>
<dbReference type="EMBL" id="KQ965785">
    <property type="protein sequence ID" value="KXS12735.1"/>
    <property type="molecule type" value="Genomic_DNA"/>
</dbReference>
<dbReference type="Proteomes" id="UP000070544">
    <property type="component" value="Unassembled WGS sequence"/>
</dbReference>
<evidence type="ECO:0000313" key="2">
    <source>
        <dbReference type="EMBL" id="KXS12735.1"/>
    </source>
</evidence>
<feature type="compositionally biased region" description="Basic and acidic residues" evidence="1">
    <location>
        <begin position="921"/>
        <end position="933"/>
    </location>
</feature>
<keyword evidence="3" id="KW-1185">Reference proteome</keyword>
<reference evidence="2 3" key="1">
    <citation type="journal article" date="2015" name="Genome Biol. Evol.">
        <title>Phylogenomic analyses indicate that early fungi evolved digesting cell walls of algal ancestors of land plants.</title>
        <authorList>
            <person name="Chang Y."/>
            <person name="Wang S."/>
            <person name="Sekimoto S."/>
            <person name="Aerts A.L."/>
            <person name="Choi C."/>
            <person name="Clum A."/>
            <person name="LaButti K.M."/>
            <person name="Lindquist E.A."/>
            <person name="Yee Ngan C."/>
            <person name="Ohm R.A."/>
            <person name="Salamov A.A."/>
            <person name="Grigoriev I.V."/>
            <person name="Spatafora J.W."/>
            <person name="Berbee M.L."/>
        </authorList>
    </citation>
    <scope>NUCLEOTIDE SEQUENCE [LARGE SCALE GENOMIC DNA]</scope>
    <source>
        <strain evidence="2 3">JEL478</strain>
    </source>
</reference>
<feature type="compositionally biased region" description="Polar residues" evidence="1">
    <location>
        <begin position="961"/>
        <end position="971"/>
    </location>
</feature>
<feature type="compositionally biased region" description="Polar residues" evidence="1">
    <location>
        <begin position="863"/>
        <end position="872"/>
    </location>
</feature>
<feature type="compositionally biased region" description="Polar residues" evidence="1">
    <location>
        <begin position="728"/>
        <end position="737"/>
    </location>
</feature>